<comment type="caution">
    <text evidence="1">The sequence shown here is derived from an EMBL/GenBank/DDBJ whole genome shotgun (WGS) entry which is preliminary data.</text>
</comment>
<protein>
    <submittedName>
        <fullName evidence="1">Uncharacterized protein</fullName>
    </submittedName>
</protein>
<accession>A0A3N6M2E7</accession>
<dbReference type="Proteomes" id="UP000282323">
    <property type="component" value="Unassembled WGS sequence"/>
</dbReference>
<keyword evidence="2" id="KW-1185">Reference proteome</keyword>
<evidence type="ECO:0000313" key="2">
    <source>
        <dbReference type="Proteomes" id="UP000282323"/>
    </source>
</evidence>
<reference evidence="1 2" key="1">
    <citation type="submission" date="2018-10" db="EMBL/GenBank/DDBJ databases">
        <title>Natrarchaeobius chitinivorans gen. nov., sp. nov., and Natrarchaeobius haloalkaliphilus sp. nov., alkaliphilic, chitin-utilizing haloarchaea from hypersaline alkaline lakes.</title>
        <authorList>
            <person name="Sorokin D.Y."/>
            <person name="Elcheninov A.G."/>
            <person name="Kostrikina N.A."/>
            <person name="Bale N.J."/>
            <person name="Sinninghe Damste J.S."/>
            <person name="Khijniak T.V."/>
            <person name="Kublanov I.V."/>
            <person name="Toshchakov S.V."/>
        </authorList>
    </citation>
    <scope>NUCLEOTIDE SEQUENCE [LARGE SCALE GENOMIC DNA]</scope>
    <source>
        <strain evidence="1 2">AArcht4T</strain>
    </source>
</reference>
<evidence type="ECO:0000313" key="1">
    <source>
        <dbReference type="EMBL" id="RQG95967.1"/>
    </source>
</evidence>
<dbReference type="EMBL" id="REGA01000004">
    <property type="protein sequence ID" value="RQG95967.1"/>
    <property type="molecule type" value="Genomic_DNA"/>
</dbReference>
<proteinExistence type="predicted"/>
<organism evidence="1 2">
    <name type="scientific">Natrarchaeobius chitinivorans</name>
    <dbReference type="NCBI Taxonomy" id="1679083"/>
    <lineage>
        <taxon>Archaea</taxon>
        <taxon>Methanobacteriati</taxon>
        <taxon>Methanobacteriota</taxon>
        <taxon>Stenosarchaea group</taxon>
        <taxon>Halobacteria</taxon>
        <taxon>Halobacteriales</taxon>
        <taxon>Natrialbaceae</taxon>
        <taxon>Natrarchaeobius</taxon>
    </lineage>
</organism>
<name>A0A3N6M2E7_NATCH</name>
<dbReference type="RefSeq" id="WP_124194966.1">
    <property type="nucleotide sequence ID" value="NZ_REGA01000004.1"/>
</dbReference>
<dbReference type="OrthoDB" id="204520at2157"/>
<sequence>MTASRVPADTAKLSERPDRVCARCGDPIGDGRLFILSAVPCVELADRYGSVTEPYCPDCVAGIGMLSFSVGTRGHTSTRTD</sequence>
<dbReference type="AlphaFoldDB" id="A0A3N6M2E7"/>
<gene>
    <name evidence="1" type="ORF">EA473_07235</name>
</gene>